<keyword evidence="5" id="KW-1185">Reference proteome</keyword>
<evidence type="ECO:0000313" key="5">
    <source>
        <dbReference type="Proteomes" id="UP000095042"/>
    </source>
</evidence>
<evidence type="ECO:0000259" key="3">
    <source>
        <dbReference type="Pfam" id="PF03033"/>
    </source>
</evidence>
<evidence type="ECO:0000256" key="1">
    <source>
        <dbReference type="ARBA" id="ARBA00022676"/>
    </source>
</evidence>
<accession>A0A1E3WAH7</accession>
<proteinExistence type="predicted"/>
<reference evidence="4 5" key="1">
    <citation type="journal article" date="2016" name="Environ. Microbiol.">
        <title>New Methyloceanibacter diversity from North Sea sediments includes methanotroph containing solely the soluble methane monooxygenase.</title>
        <authorList>
            <person name="Vekeman B."/>
            <person name="Kerckhof F.M."/>
            <person name="Cremers G."/>
            <person name="de Vos P."/>
            <person name="Vandamme P."/>
            <person name="Boon N."/>
            <person name="Op den Camp H.J."/>
            <person name="Heylen K."/>
        </authorList>
    </citation>
    <scope>NUCLEOTIDE SEQUENCE [LARGE SCALE GENOMIC DNA]</scope>
    <source>
        <strain evidence="4 5">R-67177</strain>
    </source>
</reference>
<sequence length="186" mass="20423">MELATDERAEQYGTDFPARAVYRVPSATFTSRKPLAVMKTFGRLGNGFLRARRLLEMVQPHVVVGFGGYPTLPPIMAARSLGIPTVIHEQNAVMGRANRLLSRFADAVALSFSSTKHLRRSAEKRAQVTGNPVRDAVLSYRNVPYVPPEPAGRLLVLIFGGSKARISSPKCCLRPWNGCRRPYAGG</sequence>
<feature type="domain" description="Glycosyltransferase family 28 N-terminal" evidence="3">
    <location>
        <begin position="22"/>
        <end position="109"/>
    </location>
</feature>
<dbReference type="Pfam" id="PF03033">
    <property type="entry name" value="Glyco_transf_28"/>
    <property type="match status" value="1"/>
</dbReference>
<keyword evidence="2" id="KW-0808">Transferase</keyword>
<evidence type="ECO:0000256" key="2">
    <source>
        <dbReference type="ARBA" id="ARBA00022679"/>
    </source>
</evidence>
<name>A0A1E3WAH7_9HYPH</name>
<protein>
    <recommendedName>
        <fullName evidence="3">Glycosyltransferase family 28 N-terminal domain-containing protein</fullName>
    </recommendedName>
</protein>
<dbReference type="GO" id="GO:0050511">
    <property type="term" value="F:undecaprenyldiphospho-muramoylpentapeptide beta-N-acetylglucosaminyltransferase activity"/>
    <property type="evidence" value="ECO:0007669"/>
    <property type="project" value="TreeGrafter"/>
</dbReference>
<dbReference type="SUPFAM" id="SSF53756">
    <property type="entry name" value="UDP-Glycosyltransferase/glycogen phosphorylase"/>
    <property type="match status" value="1"/>
</dbReference>
<keyword evidence="1" id="KW-0328">Glycosyltransferase</keyword>
<dbReference type="Gene3D" id="3.40.50.2000">
    <property type="entry name" value="Glycogen Phosphorylase B"/>
    <property type="match status" value="1"/>
</dbReference>
<dbReference type="EMBL" id="LPWD01000223">
    <property type="protein sequence ID" value="ODS02809.1"/>
    <property type="molecule type" value="Genomic_DNA"/>
</dbReference>
<dbReference type="PANTHER" id="PTHR21015:SF22">
    <property type="entry name" value="GLYCOSYLTRANSFERASE"/>
    <property type="match status" value="1"/>
</dbReference>
<dbReference type="InterPro" id="IPR004276">
    <property type="entry name" value="GlycoTrans_28_N"/>
</dbReference>
<dbReference type="PANTHER" id="PTHR21015">
    <property type="entry name" value="UDP-N-ACETYLGLUCOSAMINE--N-ACETYLMURAMYL-(PENTAPEPTIDE) PYROPHOSPHORYL-UNDECAPRENOL N-ACETYLGLUCOSAMINE TRANSFERASE 1"/>
    <property type="match status" value="1"/>
</dbReference>
<dbReference type="Proteomes" id="UP000095042">
    <property type="component" value="Unassembled WGS sequence"/>
</dbReference>
<gene>
    <name evidence="4" type="ORF">AUC71_00085</name>
</gene>
<organism evidence="4 5">
    <name type="scientific">Methyloceanibacter marginalis</name>
    <dbReference type="NCBI Taxonomy" id="1774971"/>
    <lineage>
        <taxon>Bacteria</taxon>
        <taxon>Pseudomonadati</taxon>
        <taxon>Pseudomonadota</taxon>
        <taxon>Alphaproteobacteria</taxon>
        <taxon>Hyphomicrobiales</taxon>
        <taxon>Hyphomicrobiaceae</taxon>
        <taxon>Methyloceanibacter</taxon>
    </lineage>
</organism>
<dbReference type="CDD" id="cd03785">
    <property type="entry name" value="GT28_MurG"/>
    <property type="match status" value="1"/>
</dbReference>
<dbReference type="GO" id="GO:0005975">
    <property type="term" value="P:carbohydrate metabolic process"/>
    <property type="evidence" value="ECO:0007669"/>
    <property type="project" value="InterPro"/>
</dbReference>
<comment type="caution">
    <text evidence="4">The sequence shown here is derived from an EMBL/GenBank/DDBJ whole genome shotgun (WGS) entry which is preliminary data.</text>
</comment>
<dbReference type="GO" id="GO:1901137">
    <property type="term" value="P:carbohydrate derivative biosynthetic process"/>
    <property type="evidence" value="ECO:0007669"/>
    <property type="project" value="UniProtKB-ARBA"/>
</dbReference>
<evidence type="ECO:0000313" key="4">
    <source>
        <dbReference type="EMBL" id="ODS02809.1"/>
    </source>
</evidence>
<dbReference type="AlphaFoldDB" id="A0A1E3WAH7"/>